<evidence type="ECO:0000256" key="1">
    <source>
        <dbReference type="SAM" id="Phobius"/>
    </source>
</evidence>
<keyword evidence="2" id="KW-0732">Signal</keyword>
<dbReference type="Proteomes" id="UP000243579">
    <property type="component" value="Unassembled WGS sequence"/>
</dbReference>
<feature type="signal peptide" evidence="2">
    <location>
        <begin position="1"/>
        <end position="23"/>
    </location>
</feature>
<sequence length="210" mass="22988">MGRRRAIFVLGCLHLATSATTTAANVQAVLEAHSVVDVQAVVANTSAWSKDGRRLTASSRCDLTLFQNYLTTFGKDIFVNASLCEASINHLQLRLAGGFGPVLQSDMEIVMCSSACVSSDLMHLAAMEASHCTCTELSSDSYITQDFCRQNSARLLCSILGVCGTWGCGLHDFMCPRYEWDRHYPCGGANLQPPIVLLLGIVLFHVWRMY</sequence>
<protein>
    <recommendedName>
        <fullName evidence="5">Secreted protein</fullName>
    </recommendedName>
</protein>
<organism evidence="3 4">
    <name type="scientific">Achlya hypogyna</name>
    <name type="common">Oomycete</name>
    <name type="synonym">Protoachlya hypogyna</name>
    <dbReference type="NCBI Taxonomy" id="1202772"/>
    <lineage>
        <taxon>Eukaryota</taxon>
        <taxon>Sar</taxon>
        <taxon>Stramenopiles</taxon>
        <taxon>Oomycota</taxon>
        <taxon>Saprolegniomycetes</taxon>
        <taxon>Saprolegniales</taxon>
        <taxon>Achlyaceae</taxon>
        <taxon>Achlya</taxon>
    </lineage>
</organism>
<dbReference type="EMBL" id="JNBR01000072">
    <property type="protein sequence ID" value="OQR99264.1"/>
    <property type="molecule type" value="Genomic_DNA"/>
</dbReference>
<reference evidence="3 4" key="1">
    <citation type="journal article" date="2014" name="Genome Biol. Evol.">
        <title>The secreted proteins of Achlya hypogyna and Thraustotheca clavata identify the ancestral oomycete secretome and reveal gene acquisitions by horizontal gene transfer.</title>
        <authorList>
            <person name="Misner I."/>
            <person name="Blouin N."/>
            <person name="Leonard G."/>
            <person name="Richards T.A."/>
            <person name="Lane C.E."/>
        </authorList>
    </citation>
    <scope>NUCLEOTIDE SEQUENCE [LARGE SCALE GENOMIC DNA]</scope>
    <source>
        <strain evidence="3 4">ATCC 48635</strain>
    </source>
</reference>
<evidence type="ECO:0000256" key="2">
    <source>
        <dbReference type="SAM" id="SignalP"/>
    </source>
</evidence>
<name>A0A1V9ZMP4_ACHHY</name>
<dbReference type="AlphaFoldDB" id="A0A1V9ZMP4"/>
<keyword evidence="4" id="KW-1185">Reference proteome</keyword>
<gene>
    <name evidence="3" type="ORF">ACHHYP_07079</name>
</gene>
<accession>A0A1V9ZMP4</accession>
<feature type="transmembrane region" description="Helical" evidence="1">
    <location>
        <begin position="191"/>
        <end position="207"/>
    </location>
</feature>
<keyword evidence="1" id="KW-0812">Transmembrane</keyword>
<proteinExistence type="predicted"/>
<evidence type="ECO:0008006" key="5">
    <source>
        <dbReference type="Google" id="ProtNLM"/>
    </source>
</evidence>
<evidence type="ECO:0000313" key="4">
    <source>
        <dbReference type="Proteomes" id="UP000243579"/>
    </source>
</evidence>
<keyword evidence="1" id="KW-0472">Membrane</keyword>
<keyword evidence="1" id="KW-1133">Transmembrane helix</keyword>
<dbReference type="OrthoDB" id="72596at2759"/>
<evidence type="ECO:0000313" key="3">
    <source>
        <dbReference type="EMBL" id="OQR99264.1"/>
    </source>
</evidence>
<comment type="caution">
    <text evidence="3">The sequence shown here is derived from an EMBL/GenBank/DDBJ whole genome shotgun (WGS) entry which is preliminary data.</text>
</comment>
<feature type="chain" id="PRO_5013320401" description="Secreted protein" evidence="2">
    <location>
        <begin position="24"/>
        <end position="210"/>
    </location>
</feature>